<evidence type="ECO:0000313" key="7">
    <source>
        <dbReference type="EnsemblMetazoa" id="XP_012545752.2"/>
    </source>
</evidence>
<evidence type="ECO:0000259" key="6">
    <source>
        <dbReference type="PROSITE" id="PS50850"/>
    </source>
</evidence>
<feature type="transmembrane region" description="Helical" evidence="5">
    <location>
        <begin position="38"/>
        <end position="60"/>
    </location>
</feature>
<evidence type="ECO:0000256" key="4">
    <source>
        <dbReference type="ARBA" id="ARBA00023136"/>
    </source>
</evidence>
<evidence type="ECO:0000256" key="5">
    <source>
        <dbReference type="SAM" id="Phobius"/>
    </source>
</evidence>
<dbReference type="KEGG" id="bmor:101746100"/>
<evidence type="ECO:0000256" key="3">
    <source>
        <dbReference type="ARBA" id="ARBA00022989"/>
    </source>
</evidence>
<feature type="transmembrane region" description="Helical" evidence="5">
    <location>
        <begin position="132"/>
        <end position="154"/>
    </location>
</feature>
<feature type="transmembrane region" description="Helical" evidence="5">
    <location>
        <begin position="430"/>
        <end position="450"/>
    </location>
</feature>
<feature type="domain" description="Major facilitator superfamily (MFS) profile" evidence="6">
    <location>
        <begin position="40"/>
        <end position="478"/>
    </location>
</feature>
<evidence type="ECO:0000256" key="1">
    <source>
        <dbReference type="ARBA" id="ARBA00004141"/>
    </source>
</evidence>
<dbReference type="GO" id="GO:0022857">
    <property type="term" value="F:transmembrane transporter activity"/>
    <property type="evidence" value="ECO:0007669"/>
    <property type="project" value="InterPro"/>
</dbReference>
<organism evidence="7 8">
    <name type="scientific">Bombyx mori</name>
    <name type="common">Silk moth</name>
    <dbReference type="NCBI Taxonomy" id="7091"/>
    <lineage>
        <taxon>Eukaryota</taxon>
        <taxon>Metazoa</taxon>
        <taxon>Ecdysozoa</taxon>
        <taxon>Arthropoda</taxon>
        <taxon>Hexapoda</taxon>
        <taxon>Insecta</taxon>
        <taxon>Pterygota</taxon>
        <taxon>Neoptera</taxon>
        <taxon>Endopterygota</taxon>
        <taxon>Lepidoptera</taxon>
        <taxon>Glossata</taxon>
        <taxon>Ditrysia</taxon>
        <taxon>Bombycoidea</taxon>
        <taxon>Bombycidae</taxon>
        <taxon>Bombycinae</taxon>
        <taxon>Bombyx</taxon>
    </lineage>
</organism>
<dbReference type="InterPro" id="IPR036259">
    <property type="entry name" value="MFS_trans_sf"/>
</dbReference>
<evidence type="ECO:0000313" key="8">
    <source>
        <dbReference type="Proteomes" id="UP000005204"/>
    </source>
</evidence>
<feature type="transmembrane region" description="Helical" evidence="5">
    <location>
        <begin position="107"/>
        <end position="126"/>
    </location>
</feature>
<name>A0A8R2C5Z2_BOMMO</name>
<dbReference type="SUPFAM" id="SSF103473">
    <property type="entry name" value="MFS general substrate transporter"/>
    <property type="match status" value="1"/>
</dbReference>
<dbReference type="PROSITE" id="PS00217">
    <property type="entry name" value="SUGAR_TRANSPORT_2"/>
    <property type="match status" value="1"/>
</dbReference>
<dbReference type="PROSITE" id="PS50850">
    <property type="entry name" value="MFS"/>
    <property type="match status" value="1"/>
</dbReference>
<feature type="transmembrane region" description="Helical" evidence="5">
    <location>
        <begin position="395"/>
        <end position="418"/>
    </location>
</feature>
<dbReference type="Pfam" id="PF00083">
    <property type="entry name" value="Sugar_tr"/>
    <property type="match status" value="1"/>
</dbReference>
<dbReference type="GO" id="GO:0016020">
    <property type="term" value="C:membrane"/>
    <property type="evidence" value="ECO:0007669"/>
    <property type="project" value="UniProtKB-SubCell"/>
</dbReference>
<keyword evidence="4 5" id="KW-0472">Membrane</keyword>
<proteinExistence type="predicted"/>
<feature type="transmembrane region" description="Helical" evidence="5">
    <location>
        <begin position="80"/>
        <end position="100"/>
    </location>
</feature>
<evidence type="ECO:0000256" key="2">
    <source>
        <dbReference type="ARBA" id="ARBA00022692"/>
    </source>
</evidence>
<feature type="transmembrane region" description="Helical" evidence="5">
    <location>
        <begin position="166"/>
        <end position="184"/>
    </location>
</feature>
<accession>A0A8R2C5Z2</accession>
<dbReference type="RefSeq" id="XP_012545752.2">
    <property type="nucleotide sequence ID" value="XM_012690298.4"/>
</dbReference>
<dbReference type="PANTHER" id="PTHR48021:SF68">
    <property type="entry name" value="MAJOR FACILITATOR SUPERFAMILY (MFS) PROFILE DOMAIN-CONTAINING PROTEIN"/>
    <property type="match status" value="1"/>
</dbReference>
<feature type="transmembrane region" description="Helical" evidence="5">
    <location>
        <begin position="456"/>
        <end position="474"/>
    </location>
</feature>
<keyword evidence="2 5" id="KW-0812">Transmembrane</keyword>
<dbReference type="InterPro" id="IPR020846">
    <property type="entry name" value="MFS_dom"/>
</dbReference>
<reference evidence="7" key="2">
    <citation type="submission" date="2022-06" db="UniProtKB">
        <authorList>
            <consortium name="EnsemblMetazoa"/>
        </authorList>
    </citation>
    <scope>IDENTIFICATION</scope>
    <source>
        <strain evidence="7">p50T (Dazao)</strain>
    </source>
</reference>
<dbReference type="Gene3D" id="1.20.1250.20">
    <property type="entry name" value="MFS general substrate transporter like domains"/>
    <property type="match status" value="1"/>
</dbReference>
<sequence>MTIYFYCTHDQFYVVRYFMSMSLRTRYERCSTPFAKQCFVVSSVILNMISYGLTTGYNATLFSELRKTREIALDIHSESWLASMMGITLFVGSVIGSLVMETIGRRSAVLMSSIFMICGWTSFSFASSFPVLFIAKLFQGISAGIGTNVGSILIAEYSSPKYRGSFIATIPTGLLLGIFISHTFGMFYGWHQLCIILLFFSLPGLIAIVFSPESPSFLVTKGRYDECRKVFRWLRGTDEDDELETMIKTNMILKETKKVECGNVSKLIQNKLAYGVTAFKKKEFRIPVLIMMHLSAIMQFSGSLVCDMYALDVHTALYGTDVYMFKVMTSLDVLRLVATVSAVYITSRVRRRSMLLVFVSLNIVTDLCIAGHVYARQHGLLPFDHWAISLFLHHFLYFIIGTGSMPLAIIIGGEIFPLADRGFCSVITRIFCSVYMFVNIKSAPYLFSWVGVDGAFSLYALIHSYSLIVTLILLPETKDKTLQRIEDEFRGHTIANHEEAFEMKDYDVRDDGD</sequence>
<feature type="transmembrane region" description="Helical" evidence="5">
    <location>
        <begin position="288"/>
        <end position="311"/>
    </location>
</feature>
<dbReference type="Proteomes" id="UP000005204">
    <property type="component" value="Unassembled WGS sequence"/>
</dbReference>
<protein>
    <recommendedName>
        <fullName evidence="6">Major facilitator superfamily (MFS) profile domain-containing protein</fullName>
    </recommendedName>
</protein>
<dbReference type="GeneID" id="101746100"/>
<keyword evidence="8" id="KW-1185">Reference proteome</keyword>
<reference evidence="8" key="1">
    <citation type="journal article" date="2008" name="Insect Biochem. Mol. Biol.">
        <title>The genome of a lepidopteran model insect, the silkworm Bombyx mori.</title>
        <authorList>
            <consortium name="International Silkworm Genome Consortium"/>
        </authorList>
    </citation>
    <scope>NUCLEOTIDE SEQUENCE [LARGE SCALE GENOMIC DNA]</scope>
    <source>
        <strain evidence="8">p50T</strain>
    </source>
</reference>
<feature type="transmembrane region" description="Helical" evidence="5">
    <location>
        <begin position="190"/>
        <end position="211"/>
    </location>
</feature>
<dbReference type="EnsemblMetazoa" id="XM_012690298.3">
    <property type="protein sequence ID" value="XP_012545752.2"/>
    <property type="gene ID" value="LOC101746100"/>
</dbReference>
<dbReference type="PANTHER" id="PTHR48021">
    <property type="match status" value="1"/>
</dbReference>
<dbReference type="AlphaFoldDB" id="A0A8R2C5Z2"/>
<dbReference type="InterPro" id="IPR005828">
    <property type="entry name" value="MFS_sugar_transport-like"/>
</dbReference>
<dbReference type="InterPro" id="IPR005829">
    <property type="entry name" value="Sugar_transporter_CS"/>
</dbReference>
<feature type="transmembrane region" description="Helical" evidence="5">
    <location>
        <begin position="323"/>
        <end position="346"/>
    </location>
</feature>
<keyword evidence="3 5" id="KW-1133">Transmembrane helix</keyword>
<feature type="transmembrane region" description="Helical" evidence="5">
    <location>
        <begin position="353"/>
        <end position="375"/>
    </location>
</feature>
<comment type="subcellular location">
    <subcellularLocation>
        <location evidence="1">Membrane</location>
        <topology evidence="1">Multi-pass membrane protein</topology>
    </subcellularLocation>
</comment>
<dbReference type="InterPro" id="IPR050549">
    <property type="entry name" value="MFS_Trehalose_Transporter"/>
</dbReference>